<keyword evidence="3" id="KW-1185">Reference proteome</keyword>
<feature type="transmembrane region" description="Helical" evidence="1">
    <location>
        <begin position="252"/>
        <end position="274"/>
    </location>
</feature>
<name>A0ABT5E6P2_9BACT</name>
<sequence length="346" mass="37690">MRARIGVLLGLLLCGCAESLTRRMVPAALDEGVGFFEDPESQRRIERLMLDPQVQHAARELSKSMVGGVVDAVTDDARQAELREASTKYIEAVAGAAARSLRSDLGPAAAEAARHAVAQVLAAGLSPETRQDMRALAQSLTQATVDGLMESAGRGLRHQLGPAVRAVIEDDLGPSLRTMIARDVAPSLRQALATELTPALALAAREVTHQIVIGGHDGLEELRFRERAGQFQVDFWSRLDGLLHKGMQLSALVAWGLGAVVLVLAILFGRAIVLRRRLDEERLRSERMLLGVMHGLQQGSDKPDIEAFLAHLRERDPDLADETFMESLARRVSQPGGRPGRPRRRL</sequence>
<protein>
    <submittedName>
        <fullName evidence="2">Uncharacterized protein</fullName>
    </submittedName>
</protein>
<proteinExistence type="predicted"/>
<comment type="caution">
    <text evidence="2">The sequence shown here is derived from an EMBL/GenBank/DDBJ whole genome shotgun (WGS) entry which is preliminary data.</text>
</comment>
<keyword evidence="1" id="KW-1133">Transmembrane helix</keyword>
<accession>A0ABT5E6P2</accession>
<evidence type="ECO:0000313" key="3">
    <source>
        <dbReference type="Proteomes" id="UP001221686"/>
    </source>
</evidence>
<dbReference type="EMBL" id="JAQNDL010000003">
    <property type="protein sequence ID" value="MDC0721085.1"/>
    <property type="molecule type" value="Genomic_DNA"/>
</dbReference>
<keyword evidence="1" id="KW-0812">Transmembrane</keyword>
<dbReference type="Proteomes" id="UP001221686">
    <property type="component" value="Unassembled WGS sequence"/>
</dbReference>
<reference evidence="2 3" key="1">
    <citation type="submission" date="2022-11" db="EMBL/GenBank/DDBJ databases">
        <title>Minimal conservation of predation-associated metabolite biosynthetic gene clusters underscores biosynthetic potential of Myxococcota including descriptions for ten novel species: Archangium lansinium sp. nov., Myxococcus landrumus sp. nov., Nannocystis bai.</title>
        <authorList>
            <person name="Ahearne A."/>
            <person name="Stevens C."/>
            <person name="Dowd S."/>
        </authorList>
    </citation>
    <scope>NUCLEOTIDE SEQUENCE [LARGE SCALE GENOMIC DNA]</scope>
    <source>
        <strain evidence="2 3">BB15-2</strain>
    </source>
</reference>
<organism evidence="2 3">
    <name type="scientific">Nannocystis bainbridge</name>
    <dbReference type="NCBI Taxonomy" id="2995303"/>
    <lineage>
        <taxon>Bacteria</taxon>
        <taxon>Pseudomonadati</taxon>
        <taxon>Myxococcota</taxon>
        <taxon>Polyangia</taxon>
        <taxon>Nannocystales</taxon>
        <taxon>Nannocystaceae</taxon>
        <taxon>Nannocystis</taxon>
    </lineage>
</organism>
<dbReference type="PROSITE" id="PS51257">
    <property type="entry name" value="PROKAR_LIPOPROTEIN"/>
    <property type="match status" value="1"/>
</dbReference>
<evidence type="ECO:0000313" key="2">
    <source>
        <dbReference type="EMBL" id="MDC0721085.1"/>
    </source>
</evidence>
<dbReference type="RefSeq" id="WP_272089588.1">
    <property type="nucleotide sequence ID" value="NZ_JAQNDL010000003.1"/>
</dbReference>
<keyword evidence="1" id="KW-0472">Membrane</keyword>
<gene>
    <name evidence="2" type="ORF">POL25_29530</name>
</gene>
<evidence type="ECO:0000256" key="1">
    <source>
        <dbReference type="SAM" id="Phobius"/>
    </source>
</evidence>